<evidence type="ECO:0000313" key="4">
    <source>
        <dbReference type="EMBL" id="VDO05538.1"/>
    </source>
</evidence>
<feature type="region of interest" description="Disordered" evidence="2">
    <location>
        <begin position="68"/>
        <end position="129"/>
    </location>
</feature>
<dbReference type="Pfam" id="PF13897">
    <property type="entry name" value="GOLD_2"/>
    <property type="match status" value="1"/>
</dbReference>
<sequence>MCYKARKSQASIRKALNAQTLEQFRAYAAQYYPDSEEKQTELIAQLQDRHFHQYMIYVNENATAVGFSPSSTTSKMNNASSSSLPVEKTEQSLLPPPKYETVEMNSTKKSTQEPTTQKSGDNESNDVHKEHLNGDLVPCIPDGDDNIAVPQMWTRKDIVEFKALLSKDSNSVLNIGSGEFVTIRFPIDSNGNVLVWEFATDDYDIGFGLSFEWAPEAKEKSGKEVVNEVQLTPPNTDAPDRLWNYIQGSSQPPEGSGAPSESAVVELIPMYRRTSHIEVYCGSHNYPAHSGTYILKFDNTYSYWRNKMLYYRVYWTK</sequence>
<proteinExistence type="predicted"/>
<feature type="domain" description="GOLD" evidence="3">
    <location>
        <begin position="162"/>
        <end position="315"/>
    </location>
</feature>
<keyword evidence="1" id="KW-0007">Acetylation</keyword>
<organism evidence="6">
    <name type="scientific">Rodentolepis nana</name>
    <name type="common">Dwarf tapeworm</name>
    <name type="synonym">Hymenolepis nana</name>
    <dbReference type="NCBI Taxonomy" id="102285"/>
    <lineage>
        <taxon>Eukaryota</taxon>
        <taxon>Metazoa</taxon>
        <taxon>Spiralia</taxon>
        <taxon>Lophotrochozoa</taxon>
        <taxon>Platyhelminthes</taxon>
        <taxon>Cestoda</taxon>
        <taxon>Eucestoda</taxon>
        <taxon>Cyclophyllidea</taxon>
        <taxon>Hymenolepididae</taxon>
        <taxon>Rodentolepis</taxon>
    </lineage>
</organism>
<dbReference type="OrthoDB" id="5839451at2759"/>
<reference evidence="4 5" key="2">
    <citation type="submission" date="2018-11" db="EMBL/GenBank/DDBJ databases">
        <authorList>
            <consortium name="Pathogen Informatics"/>
        </authorList>
    </citation>
    <scope>NUCLEOTIDE SEQUENCE [LARGE SCALE GENOMIC DNA]</scope>
</reference>
<dbReference type="InterPro" id="IPR009038">
    <property type="entry name" value="GOLD_dom"/>
</dbReference>
<evidence type="ECO:0000256" key="2">
    <source>
        <dbReference type="SAM" id="MobiDB-lite"/>
    </source>
</evidence>
<accession>A0A0R3TP30</accession>
<dbReference type="PANTHER" id="PTHR22973">
    <property type="entry name" value="LD35087P"/>
    <property type="match status" value="1"/>
</dbReference>
<dbReference type="STRING" id="102285.A0A0R3TP30"/>
<feature type="compositionally biased region" description="Polar residues" evidence="2">
    <location>
        <begin position="68"/>
        <end position="84"/>
    </location>
</feature>
<dbReference type="Gene3D" id="2.60.120.680">
    <property type="entry name" value="GOLD domain"/>
    <property type="match status" value="1"/>
</dbReference>
<dbReference type="WBParaSite" id="HNAJ_0000919401-mRNA-1">
    <property type="protein sequence ID" value="HNAJ_0000919401-mRNA-1"/>
    <property type="gene ID" value="HNAJ_0000919401"/>
</dbReference>
<dbReference type="Proteomes" id="UP000278807">
    <property type="component" value="Unassembled WGS sequence"/>
</dbReference>
<evidence type="ECO:0000313" key="5">
    <source>
        <dbReference type="Proteomes" id="UP000278807"/>
    </source>
</evidence>
<dbReference type="InterPro" id="IPR036598">
    <property type="entry name" value="GOLD_dom_sf"/>
</dbReference>
<dbReference type="InterPro" id="IPR052269">
    <property type="entry name" value="Golgi-PI4KB_interaction"/>
</dbReference>
<dbReference type="SUPFAM" id="SSF101576">
    <property type="entry name" value="Supernatant protein factor (SPF), C-terminal domain"/>
    <property type="match status" value="1"/>
</dbReference>
<keyword evidence="5" id="KW-1185">Reference proteome</keyword>
<dbReference type="PROSITE" id="PS50866">
    <property type="entry name" value="GOLD"/>
    <property type="match status" value="1"/>
</dbReference>
<feature type="compositionally biased region" description="Polar residues" evidence="2">
    <location>
        <begin position="103"/>
        <end position="119"/>
    </location>
</feature>
<reference evidence="6" key="1">
    <citation type="submission" date="2017-02" db="UniProtKB">
        <authorList>
            <consortium name="WormBaseParasite"/>
        </authorList>
    </citation>
    <scope>IDENTIFICATION</scope>
</reference>
<dbReference type="PANTHER" id="PTHR22973:SF12">
    <property type="entry name" value="LD35087P"/>
    <property type="match status" value="1"/>
</dbReference>
<evidence type="ECO:0000256" key="1">
    <source>
        <dbReference type="ARBA" id="ARBA00022990"/>
    </source>
</evidence>
<evidence type="ECO:0000259" key="3">
    <source>
        <dbReference type="PROSITE" id="PS50866"/>
    </source>
</evidence>
<gene>
    <name evidence="4" type="ORF">HNAJ_LOCUS9190</name>
</gene>
<dbReference type="GO" id="GO:0000139">
    <property type="term" value="C:Golgi membrane"/>
    <property type="evidence" value="ECO:0007669"/>
    <property type="project" value="TreeGrafter"/>
</dbReference>
<dbReference type="EMBL" id="UZAE01012524">
    <property type="protein sequence ID" value="VDO05538.1"/>
    <property type="molecule type" value="Genomic_DNA"/>
</dbReference>
<name>A0A0R3TP30_RODNA</name>
<dbReference type="AlphaFoldDB" id="A0A0R3TP30"/>
<protein>
    <submittedName>
        <fullName evidence="6">GOLD domain-containing protein</fullName>
    </submittedName>
</protein>
<evidence type="ECO:0000313" key="6">
    <source>
        <dbReference type="WBParaSite" id="HNAJ_0000919401-mRNA-1"/>
    </source>
</evidence>